<name>A0AAQ4F0G8_AMBAM</name>
<evidence type="ECO:0000313" key="2">
    <source>
        <dbReference type="EMBL" id="KAK8780644.1"/>
    </source>
</evidence>
<organism evidence="2 3">
    <name type="scientific">Amblyomma americanum</name>
    <name type="common">Lone star tick</name>
    <dbReference type="NCBI Taxonomy" id="6943"/>
    <lineage>
        <taxon>Eukaryota</taxon>
        <taxon>Metazoa</taxon>
        <taxon>Ecdysozoa</taxon>
        <taxon>Arthropoda</taxon>
        <taxon>Chelicerata</taxon>
        <taxon>Arachnida</taxon>
        <taxon>Acari</taxon>
        <taxon>Parasitiformes</taxon>
        <taxon>Ixodida</taxon>
        <taxon>Ixodoidea</taxon>
        <taxon>Ixodidae</taxon>
        <taxon>Amblyomminae</taxon>
        <taxon>Amblyomma</taxon>
    </lineage>
</organism>
<keyword evidence="1" id="KW-0472">Membrane</keyword>
<evidence type="ECO:0000313" key="3">
    <source>
        <dbReference type="Proteomes" id="UP001321473"/>
    </source>
</evidence>
<protein>
    <submittedName>
        <fullName evidence="2">Uncharacterized protein</fullName>
    </submittedName>
</protein>
<dbReference type="EMBL" id="JARKHS020008582">
    <property type="protein sequence ID" value="KAK8780644.1"/>
    <property type="molecule type" value="Genomic_DNA"/>
</dbReference>
<proteinExistence type="predicted"/>
<gene>
    <name evidence="2" type="ORF">V5799_018015</name>
</gene>
<feature type="transmembrane region" description="Helical" evidence="1">
    <location>
        <begin position="86"/>
        <end position="106"/>
    </location>
</feature>
<keyword evidence="1" id="KW-0812">Transmembrane</keyword>
<dbReference type="SUPFAM" id="SSF103473">
    <property type="entry name" value="MFS general substrate transporter"/>
    <property type="match status" value="1"/>
</dbReference>
<comment type="caution">
    <text evidence="2">The sequence shown here is derived from an EMBL/GenBank/DDBJ whole genome shotgun (WGS) entry which is preliminary data.</text>
</comment>
<keyword evidence="1" id="KW-1133">Transmembrane helix</keyword>
<dbReference type="AlphaFoldDB" id="A0AAQ4F0G8"/>
<evidence type="ECO:0000256" key="1">
    <source>
        <dbReference type="SAM" id="Phobius"/>
    </source>
</evidence>
<sequence length="129" mass="13475">MAVQAFLMGGVLFLMALAKEVFLLAPAGFALGWLTSSLDMLPEPLLLRFCEPGTLERQLQVCRGASGIACLVGPVIVMVFPDTYSVMFIVAGLASLLAGAVWLPGIQKEMAEAAAKNAPPKLAGEPGAE</sequence>
<reference evidence="2 3" key="1">
    <citation type="journal article" date="2023" name="Arcadia Sci">
        <title>De novo assembly of a long-read Amblyomma americanum tick genome.</title>
        <authorList>
            <person name="Chou S."/>
            <person name="Poskanzer K.E."/>
            <person name="Rollins M."/>
            <person name="Thuy-Boun P.S."/>
        </authorList>
    </citation>
    <scope>NUCLEOTIDE SEQUENCE [LARGE SCALE GENOMIC DNA]</scope>
    <source>
        <strain evidence="2">F_SG_1</strain>
        <tissue evidence="2">Salivary glands</tissue>
    </source>
</reference>
<feature type="non-terminal residue" evidence="2">
    <location>
        <position position="129"/>
    </location>
</feature>
<dbReference type="InterPro" id="IPR036259">
    <property type="entry name" value="MFS_trans_sf"/>
</dbReference>
<accession>A0AAQ4F0G8</accession>
<keyword evidence="3" id="KW-1185">Reference proteome</keyword>
<dbReference type="Proteomes" id="UP001321473">
    <property type="component" value="Unassembled WGS sequence"/>
</dbReference>